<keyword evidence="3" id="KW-1185">Reference proteome</keyword>
<accession>A0A4U5MDJ0</accession>
<proteinExistence type="predicted"/>
<evidence type="ECO:0000313" key="3">
    <source>
        <dbReference type="Proteomes" id="UP000298663"/>
    </source>
</evidence>
<protein>
    <submittedName>
        <fullName evidence="2">Uncharacterized protein</fullName>
    </submittedName>
</protein>
<sequence length="79" mass="8665">MLWEVTMLLLRTDHTLNRLTVDAPFLSQLCAAALCAIKALLGNPLEGFRAAASRDSPEQRRGGSTDRGHQFVSSKIARI</sequence>
<dbReference type="Proteomes" id="UP000298663">
    <property type="component" value="Unassembled WGS sequence"/>
</dbReference>
<comment type="caution">
    <text evidence="2">The sequence shown here is derived from an EMBL/GenBank/DDBJ whole genome shotgun (WGS) entry which is preliminary data.</text>
</comment>
<feature type="compositionally biased region" description="Basic and acidic residues" evidence="1">
    <location>
        <begin position="55"/>
        <end position="69"/>
    </location>
</feature>
<dbReference type="AlphaFoldDB" id="A0A4U5MDJ0"/>
<name>A0A4U5MDJ0_STECR</name>
<reference evidence="2 3" key="2">
    <citation type="journal article" date="2019" name="G3 (Bethesda)">
        <title>Hybrid Assembly of the Genome of the Entomopathogenic Nematode Steinernema carpocapsae Identifies the X-Chromosome.</title>
        <authorList>
            <person name="Serra L."/>
            <person name="Macchietto M."/>
            <person name="Macias-Munoz A."/>
            <person name="McGill C.J."/>
            <person name="Rodriguez I.M."/>
            <person name="Rodriguez B."/>
            <person name="Murad R."/>
            <person name="Mortazavi A."/>
        </authorList>
    </citation>
    <scope>NUCLEOTIDE SEQUENCE [LARGE SCALE GENOMIC DNA]</scope>
    <source>
        <strain evidence="2 3">ALL</strain>
    </source>
</reference>
<dbReference type="EMBL" id="AZBU02000008">
    <property type="protein sequence ID" value="TKR66903.1"/>
    <property type="molecule type" value="Genomic_DNA"/>
</dbReference>
<organism evidence="2 3">
    <name type="scientific">Steinernema carpocapsae</name>
    <name type="common">Entomopathogenic nematode</name>
    <dbReference type="NCBI Taxonomy" id="34508"/>
    <lineage>
        <taxon>Eukaryota</taxon>
        <taxon>Metazoa</taxon>
        <taxon>Ecdysozoa</taxon>
        <taxon>Nematoda</taxon>
        <taxon>Chromadorea</taxon>
        <taxon>Rhabditida</taxon>
        <taxon>Tylenchina</taxon>
        <taxon>Panagrolaimomorpha</taxon>
        <taxon>Strongyloidoidea</taxon>
        <taxon>Steinernematidae</taxon>
        <taxon>Steinernema</taxon>
    </lineage>
</organism>
<evidence type="ECO:0000313" key="2">
    <source>
        <dbReference type="EMBL" id="TKR66903.1"/>
    </source>
</evidence>
<evidence type="ECO:0000256" key="1">
    <source>
        <dbReference type="SAM" id="MobiDB-lite"/>
    </source>
</evidence>
<feature type="region of interest" description="Disordered" evidence="1">
    <location>
        <begin position="51"/>
        <end position="79"/>
    </location>
</feature>
<gene>
    <name evidence="2" type="ORF">L596_023130</name>
</gene>
<reference evidence="2 3" key="1">
    <citation type="journal article" date="2015" name="Genome Biol.">
        <title>Comparative genomics of Steinernema reveals deeply conserved gene regulatory networks.</title>
        <authorList>
            <person name="Dillman A.R."/>
            <person name="Macchietto M."/>
            <person name="Porter C.F."/>
            <person name="Rogers A."/>
            <person name="Williams B."/>
            <person name="Antoshechkin I."/>
            <person name="Lee M.M."/>
            <person name="Goodwin Z."/>
            <person name="Lu X."/>
            <person name="Lewis E.E."/>
            <person name="Goodrich-Blair H."/>
            <person name="Stock S.P."/>
            <person name="Adams B.J."/>
            <person name="Sternberg P.W."/>
            <person name="Mortazavi A."/>
        </authorList>
    </citation>
    <scope>NUCLEOTIDE SEQUENCE [LARGE SCALE GENOMIC DNA]</scope>
    <source>
        <strain evidence="2 3">ALL</strain>
    </source>
</reference>